<dbReference type="Proteomes" id="UP001732700">
    <property type="component" value="Chromosome 3D"/>
</dbReference>
<evidence type="ECO:0000313" key="1">
    <source>
        <dbReference type="EnsemblPlants" id="AVESA.00010b.r2.3DG0562480.2.CDS"/>
    </source>
</evidence>
<sequence>MQGGAGKLGCPLLFLGHQILPHLASLGRWRLLKPNGFSHSQHPAPTNSPCKQPRNHLSTLPPPAGDDRRINLQFLPMYYHPPIAWHHTNLCFIQVVAGMGGTASRLAAPMKQRRVERDLDNKVVEALRERARKGKKTFKSVNSITMRLPRFKDGLRDIRDVFDHYDGDSNGTIDKEELRTCLRQLQVQMSEKEVDDVHRYCDIDNRKGIQFQEFAILLCLMYLLFGPNVTRQVSEFESAKLNYVFDELIDAFLFFNKEADGKMRRRDVTQRMNEASHQERTPTHITTQLFKDMDLDGNGKVNLKEFLFAMIRWAGLETDEDDSNETSP</sequence>
<protein>
    <submittedName>
        <fullName evidence="1">Uncharacterized protein</fullName>
    </submittedName>
</protein>
<organism evidence="1 2">
    <name type="scientific">Avena sativa</name>
    <name type="common">Oat</name>
    <dbReference type="NCBI Taxonomy" id="4498"/>
    <lineage>
        <taxon>Eukaryota</taxon>
        <taxon>Viridiplantae</taxon>
        <taxon>Streptophyta</taxon>
        <taxon>Embryophyta</taxon>
        <taxon>Tracheophyta</taxon>
        <taxon>Spermatophyta</taxon>
        <taxon>Magnoliopsida</taxon>
        <taxon>Liliopsida</taxon>
        <taxon>Poales</taxon>
        <taxon>Poaceae</taxon>
        <taxon>BOP clade</taxon>
        <taxon>Pooideae</taxon>
        <taxon>Poodae</taxon>
        <taxon>Poeae</taxon>
        <taxon>Poeae Chloroplast Group 1 (Aveneae type)</taxon>
        <taxon>Aveninae</taxon>
        <taxon>Avena</taxon>
    </lineage>
</organism>
<name>A0ACD5W493_AVESA</name>
<reference evidence="1" key="2">
    <citation type="submission" date="2025-09" db="UniProtKB">
        <authorList>
            <consortium name="EnsemblPlants"/>
        </authorList>
    </citation>
    <scope>IDENTIFICATION</scope>
</reference>
<keyword evidence="2" id="KW-1185">Reference proteome</keyword>
<dbReference type="EnsemblPlants" id="AVESA.00010b.r2.3DG0562480.2">
    <property type="protein sequence ID" value="AVESA.00010b.r2.3DG0562480.2.CDS"/>
    <property type="gene ID" value="AVESA.00010b.r2.3DG0562480"/>
</dbReference>
<reference evidence="1" key="1">
    <citation type="submission" date="2021-05" db="EMBL/GenBank/DDBJ databases">
        <authorList>
            <person name="Scholz U."/>
            <person name="Mascher M."/>
            <person name="Fiebig A."/>
        </authorList>
    </citation>
    <scope>NUCLEOTIDE SEQUENCE [LARGE SCALE GENOMIC DNA]</scope>
</reference>
<proteinExistence type="predicted"/>
<evidence type="ECO:0000313" key="2">
    <source>
        <dbReference type="Proteomes" id="UP001732700"/>
    </source>
</evidence>
<accession>A0ACD5W493</accession>